<dbReference type="AlphaFoldDB" id="A0AAV5W607"/>
<organism evidence="1 2">
    <name type="scientific">Pristionchus fissidentatus</name>
    <dbReference type="NCBI Taxonomy" id="1538716"/>
    <lineage>
        <taxon>Eukaryota</taxon>
        <taxon>Metazoa</taxon>
        <taxon>Ecdysozoa</taxon>
        <taxon>Nematoda</taxon>
        <taxon>Chromadorea</taxon>
        <taxon>Rhabditida</taxon>
        <taxon>Rhabditina</taxon>
        <taxon>Diplogasteromorpha</taxon>
        <taxon>Diplogasteroidea</taxon>
        <taxon>Neodiplogasteridae</taxon>
        <taxon>Pristionchus</taxon>
    </lineage>
</organism>
<comment type="caution">
    <text evidence="1">The sequence shown here is derived from an EMBL/GenBank/DDBJ whole genome shotgun (WGS) entry which is preliminary data.</text>
</comment>
<dbReference type="Gene3D" id="2.130.10.10">
    <property type="entry name" value="YVTN repeat-like/Quinoprotein amine dehydrogenase"/>
    <property type="match status" value="1"/>
</dbReference>
<name>A0AAV5W607_9BILA</name>
<dbReference type="InterPro" id="IPR011047">
    <property type="entry name" value="Quinoprotein_ADH-like_sf"/>
</dbReference>
<evidence type="ECO:0000313" key="1">
    <source>
        <dbReference type="EMBL" id="GMT25800.1"/>
    </source>
</evidence>
<proteinExistence type="predicted"/>
<dbReference type="SUPFAM" id="SSF50998">
    <property type="entry name" value="Quinoprotein alcohol dehydrogenase-like"/>
    <property type="match status" value="1"/>
</dbReference>
<reference evidence="1" key="1">
    <citation type="submission" date="2023-10" db="EMBL/GenBank/DDBJ databases">
        <title>Genome assembly of Pristionchus species.</title>
        <authorList>
            <person name="Yoshida K."/>
            <person name="Sommer R.J."/>
        </authorList>
    </citation>
    <scope>NUCLEOTIDE SEQUENCE</scope>
    <source>
        <strain evidence="1">RS5133</strain>
    </source>
</reference>
<evidence type="ECO:0000313" key="2">
    <source>
        <dbReference type="Proteomes" id="UP001432322"/>
    </source>
</evidence>
<protein>
    <submittedName>
        <fullName evidence="1">Uncharacterized protein</fullName>
    </submittedName>
</protein>
<dbReference type="EMBL" id="BTSY01000004">
    <property type="protein sequence ID" value="GMT25800.1"/>
    <property type="molecule type" value="Genomic_DNA"/>
</dbReference>
<gene>
    <name evidence="1" type="ORF">PFISCL1PPCAC_17097</name>
</gene>
<accession>A0AAV5W607</accession>
<sequence length="242" mass="28413">LTIDFVEGGVVVKFESQERNDSTQLLFARNEDLQRVYNQEEEIKWTYRTFVPYTFFTVLSFSKDTVVLFTSDLTLRQIRWLIQFNILTGQIVWQQRVDTPQVWTLPPLNGRRLAVHLGDLHDKSKELIRCYDMRSGEELMCQFMQIGEMREMLYGRVKVEAASFVANTGLFIYSRFAKFETGMVGFNIPIVAMQEFQTQVPNLVEICHSSILRKLNREWRLNVTKKNNPTTQMDFVSLVMNK</sequence>
<keyword evidence="2" id="KW-1185">Reference proteome</keyword>
<feature type="non-terminal residue" evidence="1">
    <location>
        <position position="1"/>
    </location>
</feature>
<dbReference type="InterPro" id="IPR015943">
    <property type="entry name" value="WD40/YVTN_repeat-like_dom_sf"/>
</dbReference>
<dbReference type="Proteomes" id="UP001432322">
    <property type="component" value="Unassembled WGS sequence"/>
</dbReference>